<dbReference type="EMBL" id="BKCJ011291497">
    <property type="protein sequence ID" value="GFD16171.1"/>
    <property type="molecule type" value="Genomic_DNA"/>
</dbReference>
<dbReference type="AlphaFoldDB" id="A0A699U1V4"/>
<organism evidence="1">
    <name type="scientific">Tanacetum cinerariifolium</name>
    <name type="common">Dalmatian daisy</name>
    <name type="synonym">Chrysanthemum cinerariifolium</name>
    <dbReference type="NCBI Taxonomy" id="118510"/>
    <lineage>
        <taxon>Eukaryota</taxon>
        <taxon>Viridiplantae</taxon>
        <taxon>Streptophyta</taxon>
        <taxon>Embryophyta</taxon>
        <taxon>Tracheophyta</taxon>
        <taxon>Spermatophyta</taxon>
        <taxon>Magnoliopsida</taxon>
        <taxon>eudicotyledons</taxon>
        <taxon>Gunneridae</taxon>
        <taxon>Pentapetalae</taxon>
        <taxon>asterids</taxon>
        <taxon>campanulids</taxon>
        <taxon>Asterales</taxon>
        <taxon>Asteraceae</taxon>
        <taxon>Asteroideae</taxon>
        <taxon>Anthemideae</taxon>
        <taxon>Anthemidinae</taxon>
        <taxon>Tanacetum</taxon>
    </lineage>
</organism>
<comment type="caution">
    <text evidence="1">The sequence shown here is derived from an EMBL/GenBank/DDBJ whole genome shotgun (WGS) entry which is preliminary data.</text>
</comment>
<reference evidence="1" key="1">
    <citation type="journal article" date="2019" name="Sci. Rep.">
        <title>Draft genome of Tanacetum cinerariifolium, the natural source of mosquito coil.</title>
        <authorList>
            <person name="Yamashiro T."/>
            <person name="Shiraishi A."/>
            <person name="Satake H."/>
            <person name="Nakayama K."/>
        </authorList>
    </citation>
    <scope>NUCLEOTIDE SEQUENCE</scope>
</reference>
<accession>A0A699U1V4</accession>
<proteinExistence type="predicted"/>
<sequence length="152" mass="17181">SEIKVIKRFQPTQMDDEDQITFLGTEYDDMDQCVVELADSDLHSMHDDEVASIFGFETDDSNKEGAENTEPKVILTQSEEATTDNILDGMAYLNASVSRKLEEAVPRMVVDAFEERMPELLSNTLKNILPNIIEDSIQQAILKIVQRVQETV</sequence>
<name>A0A699U1V4_TANCI</name>
<feature type="non-terminal residue" evidence="1">
    <location>
        <position position="1"/>
    </location>
</feature>
<gene>
    <name evidence="1" type="ORF">Tci_888140</name>
</gene>
<protein>
    <submittedName>
        <fullName evidence="1">Uncharacterized protein</fullName>
    </submittedName>
</protein>
<evidence type="ECO:0000313" key="1">
    <source>
        <dbReference type="EMBL" id="GFD16171.1"/>
    </source>
</evidence>